<gene>
    <name evidence="2" type="ORF">AVDCRST_MAG69-1195</name>
</gene>
<name>A0A6J4SBQ3_9ACTN</name>
<dbReference type="GO" id="GO:0006979">
    <property type="term" value="P:response to oxidative stress"/>
    <property type="evidence" value="ECO:0007669"/>
    <property type="project" value="InterPro"/>
</dbReference>
<dbReference type="InterPro" id="IPR052707">
    <property type="entry name" value="OsmC_Ohr_Peroxiredoxin"/>
</dbReference>
<dbReference type="PANTHER" id="PTHR42830">
    <property type="entry name" value="OSMOTICALLY INDUCIBLE FAMILY PROTEIN"/>
    <property type="match status" value="1"/>
</dbReference>
<dbReference type="InterPro" id="IPR003718">
    <property type="entry name" value="OsmC/Ohr_fam"/>
</dbReference>
<dbReference type="EMBL" id="CADCVP010000131">
    <property type="protein sequence ID" value="CAA9488417.1"/>
    <property type="molecule type" value="Genomic_DNA"/>
</dbReference>
<organism evidence="2">
    <name type="scientific">uncultured Solirubrobacteraceae bacterium</name>
    <dbReference type="NCBI Taxonomy" id="1162706"/>
    <lineage>
        <taxon>Bacteria</taxon>
        <taxon>Bacillati</taxon>
        <taxon>Actinomycetota</taxon>
        <taxon>Thermoleophilia</taxon>
        <taxon>Solirubrobacterales</taxon>
        <taxon>Solirubrobacteraceae</taxon>
        <taxon>environmental samples</taxon>
    </lineage>
</organism>
<dbReference type="GO" id="GO:0004601">
    <property type="term" value="F:peroxidase activity"/>
    <property type="evidence" value="ECO:0007669"/>
    <property type="project" value="UniProtKB-KW"/>
</dbReference>
<evidence type="ECO:0000256" key="1">
    <source>
        <dbReference type="SAM" id="MobiDB-lite"/>
    </source>
</evidence>
<protein>
    <submittedName>
        <fullName evidence="2">Peroxiredoxin OsmC</fullName>
        <ecNumber evidence="2">1.11.1.15</ecNumber>
    </submittedName>
</protein>
<evidence type="ECO:0000313" key="2">
    <source>
        <dbReference type="EMBL" id="CAA9488417.1"/>
    </source>
</evidence>
<dbReference type="InterPro" id="IPR015946">
    <property type="entry name" value="KH_dom-like_a/b"/>
</dbReference>
<sequence>MPTRTATAEWKGALRDGSGSMKMESGSYEGPFSFQSRFKEGEGTNPEELIGSAHAGCFSMQLSGELGGRGVTPESVQTEARVEVSKVEGGFAISRIDLITKVRAAGLDDSTLQEAAQAAKVNCPVSQALKAVDITLDASLEG</sequence>
<dbReference type="PANTHER" id="PTHR42830:SF1">
    <property type="entry name" value="OSMOTICALLY INDUCIBLE FAMILY PROTEIN"/>
    <property type="match status" value="1"/>
</dbReference>
<dbReference type="NCBIfam" id="TIGR03562">
    <property type="entry name" value="osmo_induc_OsmC"/>
    <property type="match status" value="1"/>
</dbReference>
<dbReference type="InterPro" id="IPR036102">
    <property type="entry name" value="OsmC/Ohrsf"/>
</dbReference>
<dbReference type="Pfam" id="PF02566">
    <property type="entry name" value="OsmC"/>
    <property type="match status" value="1"/>
</dbReference>
<dbReference type="SUPFAM" id="SSF82784">
    <property type="entry name" value="OsmC-like"/>
    <property type="match status" value="1"/>
</dbReference>
<accession>A0A6J4SBQ3</accession>
<dbReference type="AlphaFoldDB" id="A0A6J4SBQ3"/>
<dbReference type="Gene3D" id="3.30.300.20">
    <property type="match status" value="1"/>
</dbReference>
<reference evidence="2" key="1">
    <citation type="submission" date="2020-02" db="EMBL/GenBank/DDBJ databases">
        <authorList>
            <person name="Meier V. D."/>
        </authorList>
    </citation>
    <scope>NUCLEOTIDE SEQUENCE</scope>
    <source>
        <strain evidence="2">AVDCRST_MAG69</strain>
    </source>
</reference>
<dbReference type="InterPro" id="IPR019904">
    <property type="entry name" value="Peroxiredoxin_OsmC"/>
</dbReference>
<dbReference type="EC" id="1.11.1.15" evidence="2"/>
<keyword evidence="2" id="KW-0575">Peroxidase</keyword>
<keyword evidence="2" id="KW-0560">Oxidoreductase</keyword>
<proteinExistence type="predicted"/>
<feature type="region of interest" description="Disordered" evidence="1">
    <location>
        <begin position="1"/>
        <end position="27"/>
    </location>
</feature>